<keyword evidence="1" id="KW-1133">Transmembrane helix</keyword>
<feature type="transmembrane region" description="Helical" evidence="1">
    <location>
        <begin position="149"/>
        <end position="172"/>
    </location>
</feature>
<feature type="transmembrane region" description="Helical" evidence="1">
    <location>
        <begin position="179"/>
        <end position="198"/>
    </location>
</feature>
<feature type="transmembrane region" description="Helical" evidence="1">
    <location>
        <begin position="69"/>
        <end position="87"/>
    </location>
</feature>
<organism evidence="2 3">
    <name type="scientific">Rhodococcus tibetensis</name>
    <dbReference type="NCBI Taxonomy" id="2965064"/>
    <lineage>
        <taxon>Bacteria</taxon>
        <taxon>Bacillati</taxon>
        <taxon>Actinomycetota</taxon>
        <taxon>Actinomycetes</taxon>
        <taxon>Mycobacteriales</taxon>
        <taxon>Nocardiaceae</taxon>
        <taxon>Rhodococcus</taxon>
    </lineage>
</organism>
<feature type="transmembrane region" description="Helical" evidence="1">
    <location>
        <begin position="94"/>
        <end position="112"/>
    </location>
</feature>
<keyword evidence="3" id="KW-1185">Reference proteome</keyword>
<feature type="transmembrane region" description="Helical" evidence="1">
    <location>
        <begin position="218"/>
        <end position="237"/>
    </location>
</feature>
<evidence type="ECO:0000313" key="2">
    <source>
        <dbReference type="EMBL" id="MCQ4119626.1"/>
    </source>
</evidence>
<dbReference type="EMBL" id="JANFQF010000007">
    <property type="protein sequence ID" value="MCQ4119626.1"/>
    <property type="molecule type" value="Genomic_DNA"/>
</dbReference>
<gene>
    <name evidence="2" type="ORF">NOF53_10660</name>
</gene>
<proteinExistence type="predicted"/>
<dbReference type="RefSeq" id="WP_255968018.1">
    <property type="nucleotide sequence ID" value="NZ_JANFQF010000007.1"/>
</dbReference>
<name>A0ABT1QBK2_9NOCA</name>
<keyword evidence="1" id="KW-0812">Transmembrane</keyword>
<reference evidence="2 3" key="1">
    <citation type="submission" date="2022-07" db="EMBL/GenBank/DDBJ databases">
        <title>Degradation activity of malathion, p-nitrophenol and potential low-temperature adaptation strategy of Rhodococcus sp. FXJ9.536.</title>
        <authorList>
            <person name="Huang J."/>
            <person name="Huang Y."/>
        </authorList>
    </citation>
    <scope>NUCLEOTIDE SEQUENCE [LARGE SCALE GENOMIC DNA]</scope>
    <source>
        <strain evidence="2 3">FXJ9.536</strain>
    </source>
</reference>
<protein>
    <submittedName>
        <fullName evidence="2">Uncharacterized protein</fullName>
    </submittedName>
</protein>
<accession>A0ABT1QBK2</accession>
<evidence type="ECO:0000256" key="1">
    <source>
        <dbReference type="SAM" id="Phobius"/>
    </source>
</evidence>
<dbReference type="Proteomes" id="UP001524501">
    <property type="component" value="Unassembled WGS sequence"/>
</dbReference>
<comment type="caution">
    <text evidence="2">The sequence shown here is derived from an EMBL/GenBank/DDBJ whole genome shotgun (WGS) entry which is preliminary data.</text>
</comment>
<sequence>MSHNFGTIVPAVHDHELTGSAVPTVEPAPKSVRHHGTLTRIGLYLLLAALPLLAISAQVFGVVSMNTTGALVIIPLAAVLAVLCVFAPHPIDRIVGHGLGWGMFACLVYDIFRLDTVYLLDLWGDFIPKMGTWLHSGSDTRSGAIVGYLWRYIGDGGGIGIAFFLISLALGLQHMSRRTVVLTSVGFAVFPVWAGLIATVALSPSGQQAMFPLTPTTLVLSLIGHLIFGLVLGLGFLRARRRVGRHWPWLPILPAARRKRRRSLHPVTDSGGDGRPAARFRSAVRFPARARQPRSAALIQACGECGATAGENER</sequence>
<feature type="transmembrane region" description="Helical" evidence="1">
    <location>
        <begin position="41"/>
        <end position="63"/>
    </location>
</feature>
<evidence type="ECO:0000313" key="3">
    <source>
        <dbReference type="Proteomes" id="UP001524501"/>
    </source>
</evidence>
<keyword evidence="1" id="KW-0472">Membrane</keyword>